<organism evidence="2 3">
    <name type="scientific">Symbiodinium necroappetens</name>
    <dbReference type="NCBI Taxonomy" id="1628268"/>
    <lineage>
        <taxon>Eukaryota</taxon>
        <taxon>Sar</taxon>
        <taxon>Alveolata</taxon>
        <taxon>Dinophyceae</taxon>
        <taxon>Suessiales</taxon>
        <taxon>Symbiodiniaceae</taxon>
        <taxon>Symbiodinium</taxon>
    </lineage>
</organism>
<dbReference type="AlphaFoldDB" id="A0A812Z6Y4"/>
<keyword evidence="3" id="KW-1185">Reference proteome</keyword>
<evidence type="ECO:0000313" key="3">
    <source>
        <dbReference type="Proteomes" id="UP000601435"/>
    </source>
</evidence>
<dbReference type="SMART" id="SM00698">
    <property type="entry name" value="MORN"/>
    <property type="match status" value="5"/>
</dbReference>
<dbReference type="PANTHER" id="PTHR23084">
    <property type="entry name" value="PHOSPHATIDYLINOSITOL-4-PHOSPHATE 5-KINASE RELATED"/>
    <property type="match status" value="1"/>
</dbReference>
<protein>
    <submittedName>
        <fullName evidence="2">PIP5K9 protein</fullName>
    </submittedName>
</protein>
<dbReference type="Pfam" id="PF02493">
    <property type="entry name" value="MORN"/>
    <property type="match status" value="5"/>
</dbReference>
<evidence type="ECO:0000313" key="2">
    <source>
        <dbReference type="EMBL" id="CAE7812907.1"/>
    </source>
</evidence>
<reference evidence="2" key="1">
    <citation type="submission" date="2021-02" db="EMBL/GenBank/DDBJ databases">
        <authorList>
            <person name="Dougan E. K."/>
            <person name="Rhodes N."/>
            <person name="Thang M."/>
            <person name="Chan C."/>
        </authorList>
    </citation>
    <scope>NUCLEOTIDE SEQUENCE</scope>
</reference>
<name>A0A812Z6Y4_9DINO</name>
<gene>
    <name evidence="2" type="primary">PIP5K9</name>
    <name evidence="2" type="ORF">SNEC2469_LOCUS24098</name>
</gene>
<dbReference type="InterPro" id="IPR003409">
    <property type="entry name" value="MORN"/>
</dbReference>
<accession>A0A812Z6Y4</accession>
<dbReference type="OrthoDB" id="203073at2759"/>
<dbReference type="Proteomes" id="UP000601435">
    <property type="component" value="Unassembled WGS sequence"/>
</dbReference>
<dbReference type="EMBL" id="CAJNJA010045886">
    <property type="protein sequence ID" value="CAE7812907.1"/>
    <property type="molecule type" value="Genomic_DNA"/>
</dbReference>
<dbReference type="Gene3D" id="2.20.110.10">
    <property type="entry name" value="Histone H3 K4-specific methyltransferase SET7/9 N-terminal domain"/>
    <property type="match status" value="3"/>
</dbReference>
<dbReference type="SUPFAM" id="SSF82185">
    <property type="entry name" value="Histone H3 K4-specific methyltransferase SET7/9 N-terminal domain"/>
    <property type="match status" value="1"/>
</dbReference>
<keyword evidence="1" id="KW-0677">Repeat</keyword>
<proteinExistence type="predicted"/>
<evidence type="ECO:0000256" key="1">
    <source>
        <dbReference type="ARBA" id="ARBA00022737"/>
    </source>
</evidence>
<sequence>MWCCITQDNQDSELTVAASHVLPQGIDIGNLEDRPEFIYPDGSSYVGQWNGSKREGTGIQVWKDGERYAGGWMADQFHGNGRFEHQNGDFYEGEFDTGAAHGKGTYQQIGGAKYVGEWQQDQKHGFGEEAWPDGTRYSGYYVRGEKSGYGELLWADGPGSRARHDPMLWFMAEFVLASTRGDRCFPWSSLSCLSLCAWRALWCRAGHVCKQHTCQCWSQKASCGRRALSFSAWKQR</sequence>
<dbReference type="PANTHER" id="PTHR23084:SF179">
    <property type="entry name" value="OS10G0565000 PROTEIN"/>
    <property type="match status" value="1"/>
</dbReference>
<comment type="caution">
    <text evidence="2">The sequence shown here is derived from an EMBL/GenBank/DDBJ whole genome shotgun (WGS) entry which is preliminary data.</text>
</comment>